<dbReference type="RefSeq" id="XP_016945987.3">
    <property type="nucleotide sequence ID" value="XM_017090498.4"/>
</dbReference>
<dbReference type="GeneID" id="108021681"/>
<reference evidence="2" key="2">
    <citation type="submission" date="2025-08" db="UniProtKB">
        <authorList>
            <consortium name="RefSeq"/>
        </authorList>
    </citation>
    <scope>IDENTIFICATION</scope>
</reference>
<evidence type="ECO:0000313" key="2">
    <source>
        <dbReference type="RefSeq" id="XP_016945987.3"/>
    </source>
</evidence>
<gene>
    <name evidence="2" type="primary">LOC108021681</name>
</gene>
<evidence type="ECO:0000313" key="1">
    <source>
        <dbReference type="Proteomes" id="UP001652628"/>
    </source>
</evidence>
<dbReference type="AlphaFoldDB" id="A0AB40A018"/>
<dbReference type="Proteomes" id="UP001652628">
    <property type="component" value="Chromosome 2L"/>
</dbReference>
<proteinExistence type="predicted"/>
<protein>
    <submittedName>
        <fullName evidence="2">Uncharacterized protein</fullName>
    </submittedName>
</protein>
<accession>A0AB40A018</accession>
<keyword evidence="1" id="KW-1185">Reference proteome</keyword>
<name>A0AB40A018_DROSZ</name>
<organism evidence="1 2">
    <name type="scientific">Drosophila suzukii</name>
    <name type="common">Spotted-wing drosophila fruit fly</name>
    <dbReference type="NCBI Taxonomy" id="28584"/>
    <lineage>
        <taxon>Eukaryota</taxon>
        <taxon>Metazoa</taxon>
        <taxon>Ecdysozoa</taxon>
        <taxon>Arthropoda</taxon>
        <taxon>Hexapoda</taxon>
        <taxon>Insecta</taxon>
        <taxon>Pterygota</taxon>
        <taxon>Neoptera</taxon>
        <taxon>Endopterygota</taxon>
        <taxon>Diptera</taxon>
        <taxon>Brachycera</taxon>
        <taxon>Muscomorpha</taxon>
        <taxon>Ephydroidea</taxon>
        <taxon>Drosophilidae</taxon>
        <taxon>Drosophila</taxon>
        <taxon>Sophophora</taxon>
    </lineage>
</organism>
<sequence length="120" mass="13857">MDSFKYAVEFAHDENLLRSQANVSHLSEFLASLTLKSSEELNKDVQIFRQKLLQLKREADLLDTNVGSPDYYTKKEELIFKVVCEIKGIDHDEWLRDERGFGPAASLDEILEDEFVCDDV</sequence>
<reference evidence="1" key="1">
    <citation type="submission" date="2025-05" db="UniProtKB">
        <authorList>
            <consortium name="RefSeq"/>
        </authorList>
    </citation>
    <scope>NUCLEOTIDE SEQUENCE [LARGE SCALE GENOMIC DNA]</scope>
</reference>